<name>A0A9W9KK45_9EURO</name>
<keyword evidence="3" id="KW-0238">DNA-binding</keyword>
<dbReference type="PANTHER" id="PTHR11037:SF20">
    <property type="entry name" value="PROTEIN GRAINYHEAD"/>
    <property type="match status" value="1"/>
</dbReference>
<evidence type="ECO:0000256" key="4">
    <source>
        <dbReference type="ARBA" id="ARBA00023163"/>
    </source>
</evidence>
<dbReference type="InterPro" id="IPR007604">
    <property type="entry name" value="CP2"/>
</dbReference>
<dbReference type="GO" id="GO:0005634">
    <property type="term" value="C:nucleus"/>
    <property type="evidence" value="ECO:0007669"/>
    <property type="project" value="UniProtKB-SubCell"/>
</dbReference>
<dbReference type="AlphaFoldDB" id="A0A9W9KK45"/>
<dbReference type="Pfam" id="PF25416">
    <property type="entry name" value="GRHL1_C"/>
    <property type="match status" value="1"/>
</dbReference>
<feature type="region of interest" description="Disordered" evidence="6">
    <location>
        <begin position="89"/>
        <end position="131"/>
    </location>
</feature>
<feature type="domain" description="Grh/CP2 DB" evidence="7">
    <location>
        <begin position="133"/>
        <end position="383"/>
    </location>
</feature>
<proteinExistence type="predicted"/>
<sequence length="586" mass="65854">MTRTSQSVQLLPPQSNDFDLFSTGSGLSPKGDIHSNINWSGGNQPATHFNQPYAENIHPSQLWNTPDPFFASTGYPPNHFTHRDSGYEAMDESQDPLYPSELPTYTGYPDSMEPDSADSGARDSGSESYTLGEKFRYHTTLRTSTATVDNPSDAPVTYLNKGQVYYIQVADSTPPRAQFEPTQYRTWIRITFDREEQRSDPTAYWRMWKEGRGSTESQNREDKMVAVEFAGQKNHQVKIGESSLDGFCVTWTVQPGNNIHRCTIPVRFNFLSTDFTHSKGVKGMSVRLCSKTEQLNFLQDRESEICFCKVKLFRDHGAERKLANDATITRKKIERLKKMLEKSEGPEPQNKRKRSSIETQSRLNHESGWTGGIFDSPPPTPFHDKQQRKLTALLKSLSSSRPESVFGIRGDSIDDPELNPIRQDEITSHKPDASQFKAPSQDGSSSSRPKSRLSTPENASSLSDEVNEALLAASKKSSPRRSVSMPVACFFIILAGSEPSLSQHYRAIYPRERTAQELVKWICEKYLVDPTTIARVLYTNNAGLEIIVDDDFVQEMAEGQSMVVEIGPPSGAETTSNTMQVIRLKY</sequence>
<evidence type="ECO:0000256" key="6">
    <source>
        <dbReference type="SAM" id="MobiDB-lite"/>
    </source>
</evidence>
<dbReference type="GeneID" id="81353737"/>
<evidence type="ECO:0000256" key="3">
    <source>
        <dbReference type="ARBA" id="ARBA00023125"/>
    </source>
</evidence>
<comment type="caution">
    <text evidence="8">The sequence shown here is derived from an EMBL/GenBank/DDBJ whole genome shotgun (WGS) entry which is preliminary data.</text>
</comment>
<feature type="compositionally biased region" description="Low complexity" evidence="6">
    <location>
        <begin position="440"/>
        <end position="454"/>
    </location>
</feature>
<accession>A0A9W9KK45</accession>
<evidence type="ECO:0000256" key="2">
    <source>
        <dbReference type="ARBA" id="ARBA00023015"/>
    </source>
</evidence>
<dbReference type="InterPro" id="IPR040167">
    <property type="entry name" value="TF_CP2-like"/>
</dbReference>
<keyword evidence="4" id="KW-0804">Transcription</keyword>
<gene>
    <name evidence="8" type="ORF">N7532_002264</name>
</gene>
<keyword evidence="2" id="KW-0805">Transcription regulation</keyword>
<comment type="subcellular location">
    <subcellularLocation>
        <location evidence="1">Nucleus</location>
    </subcellularLocation>
</comment>
<evidence type="ECO:0000256" key="5">
    <source>
        <dbReference type="ARBA" id="ARBA00023242"/>
    </source>
</evidence>
<dbReference type="EMBL" id="JAPQKI010000003">
    <property type="protein sequence ID" value="KAJ5109619.1"/>
    <property type="molecule type" value="Genomic_DNA"/>
</dbReference>
<reference evidence="8" key="1">
    <citation type="submission" date="2022-11" db="EMBL/GenBank/DDBJ databases">
        <authorList>
            <person name="Petersen C."/>
        </authorList>
    </citation>
    <scope>NUCLEOTIDE SEQUENCE</scope>
    <source>
        <strain evidence="8">IBT 30761</strain>
    </source>
</reference>
<evidence type="ECO:0000313" key="8">
    <source>
        <dbReference type="EMBL" id="KAJ5109619.1"/>
    </source>
</evidence>
<dbReference type="Proteomes" id="UP001149074">
    <property type="component" value="Unassembled WGS sequence"/>
</dbReference>
<organism evidence="8 9">
    <name type="scientific">Penicillium argentinense</name>
    <dbReference type="NCBI Taxonomy" id="1131581"/>
    <lineage>
        <taxon>Eukaryota</taxon>
        <taxon>Fungi</taxon>
        <taxon>Dikarya</taxon>
        <taxon>Ascomycota</taxon>
        <taxon>Pezizomycotina</taxon>
        <taxon>Eurotiomycetes</taxon>
        <taxon>Eurotiomycetidae</taxon>
        <taxon>Eurotiales</taxon>
        <taxon>Aspergillaceae</taxon>
        <taxon>Penicillium</taxon>
    </lineage>
</organism>
<keyword evidence="5" id="KW-0539">Nucleus</keyword>
<keyword evidence="9" id="KW-1185">Reference proteome</keyword>
<evidence type="ECO:0000313" key="9">
    <source>
        <dbReference type="Proteomes" id="UP001149074"/>
    </source>
</evidence>
<evidence type="ECO:0000259" key="7">
    <source>
        <dbReference type="PROSITE" id="PS51968"/>
    </source>
</evidence>
<dbReference type="OrthoDB" id="7680836at2759"/>
<feature type="region of interest" description="Disordered" evidence="6">
    <location>
        <begin position="426"/>
        <end position="461"/>
    </location>
</feature>
<dbReference type="GO" id="GO:0000978">
    <property type="term" value="F:RNA polymerase II cis-regulatory region sequence-specific DNA binding"/>
    <property type="evidence" value="ECO:0007669"/>
    <property type="project" value="TreeGrafter"/>
</dbReference>
<dbReference type="Pfam" id="PF04516">
    <property type="entry name" value="CP2"/>
    <property type="match status" value="1"/>
</dbReference>
<evidence type="ECO:0000256" key="1">
    <source>
        <dbReference type="ARBA" id="ARBA00004123"/>
    </source>
</evidence>
<protein>
    <submittedName>
        <fullName evidence="8">CP2 transcription factor</fullName>
    </submittedName>
</protein>
<dbReference type="PROSITE" id="PS51968">
    <property type="entry name" value="GRH_CP2_DB"/>
    <property type="match status" value="1"/>
</dbReference>
<dbReference type="GO" id="GO:0001228">
    <property type="term" value="F:DNA-binding transcription activator activity, RNA polymerase II-specific"/>
    <property type="evidence" value="ECO:0007669"/>
    <property type="project" value="TreeGrafter"/>
</dbReference>
<dbReference type="RefSeq" id="XP_056477730.1">
    <property type="nucleotide sequence ID" value="XM_056614758.1"/>
</dbReference>
<dbReference type="PANTHER" id="PTHR11037">
    <property type="entry name" value="TRANSCRIPTION FACTOR CP2"/>
    <property type="match status" value="1"/>
</dbReference>
<feature type="region of interest" description="Disordered" evidence="6">
    <location>
        <begin position="339"/>
        <end position="385"/>
    </location>
</feature>
<reference evidence="8" key="2">
    <citation type="journal article" date="2023" name="IMA Fungus">
        <title>Comparative genomic study of the Penicillium genus elucidates a diverse pangenome and 15 lateral gene transfer events.</title>
        <authorList>
            <person name="Petersen C."/>
            <person name="Sorensen T."/>
            <person name="Nielsen M.R."/>
            <person name="Sondergaard T.E."/>
            <person name="Sorensen J.L."/>
            <person name="Fitzpatrick D.A."/>
            <person name="Frisvad J.C."/>
            <person name="Nielsen K.L."/>
        </authorList>
    </citation>
    <scope>NUCLEOTIDE SEQUENCE</scope>
    <source>
        <strain evidence="8">IBT 30761</strain>
    </source>
</reference>
<dbReference type="InterPro" id="IPR057520">
    <property type="entry name" value="GRHL1/CP2_C"/>
</dbReference>